<feature type="domain" description="Glycoside hydrolase family 5 C-terminal" evidence="6">
    <location>
        <begin position="751"/>
        <end position="854"/>
    </location>
</feature>
<evidence type="ECO:0000313" key="7">
    <source>
        <dbReference type="EMBL" id="KAK0534056.1"/>
    </source>
</evidence>
<dbReference type="InterPro" id="IPR013780">
    <property type="entry name" value="Glyco_hydro_b"/>
</dbReference>
<keyword evidence="5" id="KW-0472">Membrane</keyword>
<reference evidence="7" key="1">
    <citation type="journal article" date="2023" name="PhytoFront">
        <title>Draft Genome Resources of Seven Strains of Tilletia horrida, Causal Agent of Kernel Smut of Rice.</title>
        <authorList>
            <person name="Khanal S."/>
            <person name="Antony Babu S."/>
            <person name="Zhou X.G."/>
        </authorList>
    </citation>
    <scope>NUCLEOTIDE SEQUENCE</scope>
    <source>
        <strain evidence="7">TX3</strain>
    </source>
</reference>
<protein>
    <recommendedName>
        <fullName evidence="6">Glycoside hydrolase family 5 C-terminal domain-containing protein</fullName>
    </recommendedName>
</protein>
<sequence length="900" mass="99011">MSASAAAASKSATRTTRKPSLPAASDLSDAALGFAPRATPSSSRPADCAASPSAFVLPTRDIHFLDAHGRALLLHGVNVSGSSKLPASSSSSSEGGGGDTITFVNRPFPLSDAPAHLARLRAWGLTTLRLLVTWEALQPSTPHSTDASFLSYLHALISLLPQYGMRAFVCAHQDVWSRACGGSGAPGWTLELVGLEVGAFHGTGAAYVHERVLAEQAEAEEGGSKKADRREKVGPFVWPSGYQKLAAATMATVFWAGDTFAYKVRVPRSWAPGQALDDPAANGAKDEEMVGLQTFLQDAYLKAFGELADAVGGLEAVLGFDVMNEPHRGFINLHSFDEWDYDTDLHIGFFPSFLQSVALGEGHAQLVPFYVKSFPFPTTLSHYSLLEPPPPSPTNPPLWRQNGPTRGQCLWRMHDVWAWDEGRVQPEFALWERLAHWGANLRGHGSVRQAIRGKPVSLRSDYFEYDPRVGVETTGKGGMKAKRRRVEWYRDCYAPFVSRFAERIRASHPHLHIFYEPIPNEFIPPWRGASALQTAVPTMQAKTLEERNRDADELEELEHAARAQRYSHASSRVLIDTPRPAGSIFAPHFYDLHVLFNKASGAMSVNVQGLSRGMFVAKALYFGARGAYRNYKTQISNLIAHGHLSLGRGPTLIGEIGIPYDINSHHAFKTGDYRVQSRLLDALIGAMEASWASFTLWNYCAENTVEQGDMWNAEDFSLMTLTESAQDRSNVRGLRGEPLYQYGRCLDAIIRPYAVKIAGVPLSTSFDRDCLAFDLVWATSSSWPLTPSASSTGSGEEVVDRSRLTEVFWPRFHYEGREVEVELSDGEWWMDEEKQSLYVLHADVRPGCKHSLSVRVKGMPLPAHKRRSVGAIDVLLVGTVLGAIAVLLFGVDRLVRQGPL</sequence>
<organism evidence="7 8">
    <name type="scientific">Tilletia horrida</name>
    <dbReference type="NCBI Taxonomy" id="155126"/>
    <lineage>
        <taxon>Eukaryota</taxon>
        <taxon>Fungi</taxon>
        <taxon>Dikarya</taxon>
        <taxon>Basidiomycota</taxon>
        <taxon>Ustilaginomycotina</taxon>
        <taxon>Exobasidiomycetes</taxon>
        <taxon>Tilletiales</taxon>
        <taxon>Tilletiaceae</taxon>
        <taxon>Tilletia</taxon>
    </lineage>
</organism>
<evidence type="ECO:0000256" key="1">
    <source>
        <dbReference type="ARBA" id="ARBA00005641"/>
    </source>
</evidence>
<evidence type="ECO:0000313" key="8">
    <source>
        <dbReference type="Proteomes" id="UP001176521"/>
    </source>
</evidence>
<feature type="transmembrane region" description="Helical" evidence="5">
    <location>
        <begin position="869"/>
        <end position="891"/>
    </location>
</feature>
<dbReference type="InterPro" id="IPR018087">
    <property type="entry name" value="Glyco_hydro_5_CS"/>
</dbReference>
<evidence type="ECO:0000256" key="4">
    <source>
        <dbReference type="SAM" id="MobiDB-lite"/>
    </source>
</evidence>
<dbReference type="Proteomes" id="UP001176521">
    <property type="component" value="Unassembled WGS sequence"/>
</dbReference>
<evidence type="ECO:0000256" key="2">
    <source>
        <dbReference type="ARBA" id="ARBA00022801"/>
    </source>
</evidence>
<keyword evidence="5" id="KW-0812">Transmembrane</keyword>
<name>A0AAN6JL17_9BASI</name>
<dbReference type="InterPro" id="IPR017853">
    <property type="entry name" value="GH"/>
</dbReference>
<comment type="similarity">
    <text evidence="1">Belongs to the glycosyl hydrolase 5 (cellulase A) family.</text>
</comment>
<keyword evidence="3" id="KW-0326">Glycosidase</keyword>
<keyword evidence="2" id="KW-0378">Hydrolase</keyword>
<dbReference type="SUPFAM" id="SSF51445">
    <property type="entry name" value="(Trans)glycosidases"/>
    <property type="match status" value="1"/>
</dbReference>
<keyword evidence="8" id="KW-1185">Reference proteome</keyword>
<accession>A0AAN6JL17</accession>
<dbReference type="PROSITE" id="PS00659">
    <property type="entry name" value="GLYCOSYL_HYDROL_F5"/>
    <property type="match status" value="1"/>
</dbReference>
<dbReference type="GO" id="GO:1904462">
    <property type="term" value="P:ergosteryl 3-beta-D-glucoside catabolic process"/>
    <property type="evidence" value="ECO:0007669"/>
    <property type="project" value="TreeGrafter"/>
</dbReference>
<dbReference type="InterPro" id="IPR052066">
    <property type="entry name" value="Glycosphingolipid_Hydrolases"/>
</dbReference>
<evidence type="ECO:0000259" key="6">
    <source>
        <dbReference type="Pfam" id="PF18564"/>
    </source>
</evidence>
<dbReference type="PANTHER" id="PTHR31308:SF5">
    <property type="entry name" value="ERGOSTERYL-BETA-GLUCOSIDASE"/>
    <property type="match status" value="1"/>
</dbReference>
<comment type="caution">
    <text evidence="7">The sequence shown here is derived from an EMBL/GenBank/DDBJ whole genome shotgun (WGS) entry which is preliminary data.</text>
</comment>
<dbReference type="EMBL" id="JAPDMQ010000124">
    <property type="protein sequence ID" value="KAK0534056.1"/>
    <property type="molecule type" value="Genomic_DNA"/>
</dbReference>
<evidence type="ECO:0000256" key="5">
    <source>
        <dbReference type="SAM" id="Phobius"/>
    </source>
</evidence>
<dbReference type="Gene3D" id="3.20.20.80">
    <property type="entry name" value="Glycosidases"/>
    <property type="match status" value="2"/>
</dbReference>
<proteinExistence type="inferred from homology"/>
<evidence type="ECO:0000256" key="3">
    <source>
        <dbReference type="ARBA" id="ARBA00023295"/>
    </source>
</evidence>
<gene>
    <name evidence="7" type="ORF">OC842_002757</name>
</gene>
<dbReference type="InterPro" id="IPR041036">
    <property type="entry name" value="GH5_C"/>
</dbReference>
<dbReference type="AlphaFoldDB" id="A0AAN6JL17"/>
<dbReference type="PANTHER" id="PTHR31308">
    <property type="match status" value="1"/>
</dbReference>
<feature type="region of interest" description="Disordered" evidence="4">
    <location>
        <begin position="1"/>
        <end position="24"/>
    </location>
</feature>
<dbReference type="GO" id="GO:0050295">
    <property type="term" value="F:steryl-beta-glucosidase activity"/>
    <property type="evidence" value="ECO:0007669"/>
    <property type="project" value="TreeGrafter"/>
</dbReference>
<dbReference type="Gene3D" id="2.60.40.1180">
    <property type="entry name" value="Golgi alpha-mannosidase II"/>
    <property type="match status" value="1"/>
</dbReference>
<keyword evidence="5" id="KW-1133">Transmembrane helix</keyword>
<dbReference type="Pfam" id="PF18564">
    <property type="entry name" value="Glyco_hydro_5_C"/>
    <property type="match status" value="1"/>
</dbReference>
<dbReference type="GO" id="GO:0005975">
    <property type="term" value="P:carbohydrate metabolic process"/>
    <property type="evidence" value="ECO:0007669"/>
    <property type="project" value="InterPro"/>
</dbReference>